<dbReference type="InterPro" id="IPR000362">
    <property type="entry name" value="Fumarate_lyase_fam"/>
</dbReference>
<dbReference type="Gene3D" id="1.20.200.10">
    <property type="entry name" value="Fumarase/aspartase (Central domain)"/>
    <property type="match status" value="1"/>
</dbReference>
<evidence type="ECO:0000256" key="1">
    <source>
        <dbReference type="ARBA" id="ARBA00034772"/>
    </source>
</evidence>
<dbReference type="AlphaFoldDB" id="A0AAJ1U8Z3"/>
<reference evidence="3" key="1">
    <citation type="submission" date="2022-07" db="EMBL/GenBank/DDBJ databases">
        <authorList>
            <person name="Otstavnykh N."/>
            <person name="Isaeva M."/>
            <person name="Bystritskaya E."/>
        </authorList>
    </citation>
    <scope>NUCLEOTIDE SEQUENCE</scope>
    <source>
        <strain evidence="3">10Alg 79</strain>
    </source>
</reference>
<keyword evidence="3" id="KW-0413">Isomerase</keyword>
<accession>A0AAJ1U8Z3</accession>
<proteinExistence type="inferred from homology"/>
<dbReference type="EMBL" id="JANFFA010000001">
    <property type="protein sequence ID" value="MDQ2093343.1"/>
    <property type="molecule type" value="Genomic_DNA"/>
</dbReference>
<evidence type="ECO:0000259" key="2">
    <source>
        <dbReference type="Pfam" id="PF00206"/>
    </source>
</evidence>
<name>A0AAJ1U8Z3_9RHOB</name>
<dbReference type="InterPro" id="IPR020557">
    <property type="entry name" value="Fumarate_lyase_CS"/>
</dbReference>
<dbReference type="GO" id="GO:0016829">
    <property type="term" value="F:lyase activity"/>
    <property type="evidence" value="ECO:0007669"/>
    <property type="project" value="UniProtKB-ARBA"/>
</dbReference>
<dbReference type="InterPro" id="IPR008948">
    <property type="entry name" value="L-Aspartase-like"/>
</dbReference>
<dbReference type="EC" id="5.5.1.2" evidence="3"/>
<reference evidence="3" key="2">
    <citation type="submission" date="2023-04" db="EMBL/GenBank/DDBJ databases">
        <title>'Rhodoalgimonas zhirmunskyi' gen. nov., isolated from a red alga.</title>
        <authorList>
            <person name="Nedashkovskaya O.I."/>
            <person name="Otstavnykh N.Y."/>
            <person name="Bystritskaya E.P."/>
            <person name="Balabanova L.A."/>
            <person name="Isaeva M.P."/>
        </authorList>
    </citation>
    <scope>NUCLEOTIDE SEQUENCE</scope>
    <source>
        <strain evidence="3">10Alg 79</strain>
    </source>
</reference>
<organism evidence="3 4">
    <name type="scientific">Rhodalgimonas zhirmunskyi</name>
    <dbReference type="NCBI Taxonomy" id="2964767"/>
    <lineage>
        <taxon>Bacteria</taxon>
        <taxon>Pseudomonadati</taxon>
        <taxon>Pseudomonadota</taxon>
        <taxon>Alphaproteobacteria</taxon>
        <taxon>Rhodobacterales</taxon>
        <taxon>Roseobacteraceae</taxon>
        <taxon>Rhodalgimonas</taxon>
    </lineage>
</organism>
<dbReference type="Pfam" id="PF00206">
    <property type="entry name" value="Lyase_1"/>
    <property type="match status" value="1"/>
</dbReference>
<dbReference type="PANTHER" id="PTHR43172">
    <property type="entry name" value="ADENYLOSUCCINATE LYASE"/>
    <property type="match status" value="1"/>
</dbReference>
<gene>
    <name evidence="3" type="ORF">NOI20_04415</name>
</gene>
<dbReference type="NCBIfam" id="NF004631">
    <property type="entry name" value="PRK05975.1"/>
    <property type="match status" value="1"/>
</dbReference>
<evidence type="ECO:0000313" key="3">
    <source>
        <dbReference type="EMBL" id="MDQ2093343.1"/>
    </source>
</evidence>
<dbReference type="PROSITE" id="PS00163">
    <property type="entry name" value="FUMARATE_LYASES"/>
    <property type="match status" value="1"/>
</dbReference>
<protein>
    <submittedName>
        <fullName evidence="3">3-carboxy-cis,cis-muconate cycloisomerase</fullName>
        <ecNumber evidence="3">5.5.1.2</ecNumber>
    </submittedName>
</protein>
<sequence length="351" mass="37687">MIGPFDYPWLGGLFRDAPAADIWGPDRQMAYMLAFEAAYTRALGQVGKTESSAADAVAQQINAFKPDMADLHTGTARDGVVVPALVAQLKRAIDHENGCIHTGTTSQDVIDTALAMTLRDFNDLLDRRIAALIDTFDDLAARFGDAPIMARTRMQAAMPITFSNRLVTWKQPLVTHRVRLNRLRPSVECLQLGGAVGDRAALAPNADDISSRMAAELGLSNPPQAWHAMREGIVDYASLLSLICGSLGKFGQDICLMAQQGVDDVALSGGGGSSAMPHKQNPVLAELLVTLARFNATQVSGMHHALIHEQERSGTAWTLEWMILPQMAQATARSLAVAAEICGKITSVGSK</sequence>
<dbReference type="InterPro" id="IPR022761">
    <property type="entry name" value="Fumarate_lyase_N"/>
</dbReference>
<feature type="domain" description="Fumarate lyase N-terminal" evidence="2">
    <location>
        <begin position="35"/>
        <end position="292"/>
    </location>
</feature>
<dbReference type="PRINTS" id="PR00149">
    <property type="entry name" value="FUMRATELYASE"/>
</dbReference>
<keyword evidence="4" id="KW-1185">Reference proteome</keyword>
<evidence type="ECO:0000313" key="4">
    <source>
        <dbReference type="Proteomes" id="UP001227162"/>
    </source>
</evidence>
<dbReference type="SUPFAM" id="SSF48557">
    <property type="entry name" value="L-aspartase-like"/>
    <property type="match status" value="1"/>
</dbReference>
<dbReference type="PRINTS" id="PR00145">
    <property type="entry name" value="ARGSUCLYASE"/>
</dbReference>
<dbReference type="GO" id="GO:0047472">
    <property type="term" value="F:3-carboxy-cis,cis-muconate cycloisomerase activity"/>
    <property type="evidence" value="ECO:0007669"/>
    <property type="project" value="UniProtKB-EC"/>
</dbReference>
<dbReference type="RefSeq" id="WP_317624936.1">
    <property type="nucleotide sequence ID" value="NZ_JANFFA010000001.1"/>
</dbReference>
<dbReference type="PANTHER" id="PTHR43172:SF2">
    <property type="entry name" value="ADENYLOSUCCINATE LYASE C-TERMINAL DOMAIN-CONTAINING PROTEIN"/>
    <property type="match status" value="1"/>
</dbReference>
<comment type="caution">
    <text evidence="3">The sequence shown here is derived from an EMBL/GenBank/DDBJ whole genome shotgun (WGS) entry which is preliminary data.</text>
</comment>
<comment type="similarity">
    <text evidence="1">Belongs to the class-II fumarase/aspartase family.</text>
</comment>
<dbReference type="Proteomes" id="UP001227162">
    <property type="component" value="Unassembled WGS sequence"/>
</dbReference>